<reference evidence="1" key="2">
    <citation type="submission" date="2014-07" db="EMBL/GenBank/DDBJ databases">
        <authorList>
            <person name="Hull J."/>
        </authorList>
    </citation>
    <scope>NUCLEOTIDE SEQUENCE</scope>
</reference>
<reference evidence="1" key="1">
    <citation type="journal article" date="2014" name="PLoS ONE">
        <title>Transcriptome-Based Identification of ABC Transporters in the Western Tarnished Plant Bug Lygus hesperus.</title>
        <authorList>
            <person name="Hull J.J."/>
            <person name="Chaney K."/>
            <person name="Geib S.M."/>
            <person name="Fabrick J.A."/>
            <person name="Brent C.S."/>
            <person name="Walsh D."/>
            <person name="Lavine L.C."/>
        </authorList>
    </citation>
    <scope>NUCLEOTIDE SEQUENCE</scope>
</reference>
<accession>A0A0A9Y9P0</accession>
<protein>
    <submittedName>
        <fullName evidence="1">Adenylate cyclase type 10</fullName>
    </submittedName>
</protein>
<name>A0A0A9Y9P0_LYGHE</name>
<proteinExistence type="predicted"/>
<organism evidence="1">
    <name type="scientific">Lygus hesperus</name>
    <name type="common">Western plant bug</name>
    <dbReference type="NCBI Taxonomy" id="30085"/>
    <lineage>
        <taxon>Eukaryota</taxon>
        <taxon>Metazoa</taxon>
        <taxon>Ecdysozoa</taxon>
        <taxon>Arthropoda</taxon>
        <taxon>Hexapoda</taxon>
        <taxon>Insecta</taxon>
        <taxon>Pterygota</taxon>
        <taxon>Neoptera</taxon>
        <taxon>Paraneoptera</taxon>
        <taxon>Hemiptera</taxon>
        <taxon>Heteroptera</taxon>
        <taxon>Panheteroptera</taxon>
        <taxon>Cimicomorpha</taxon>
        <taxon>Miridae</taxon>
        <taxon>Mirini</taxon>
        <taxon>Lygus</taxon>
    </lineage>
</organism>
<dbReference type="EMBL" id="GBHO01015268">
    <property type="protein sequence ID" value="JAG28336.1"/>
    <property type="molecule type" value="Transcribed_RNA"/>
</dbReference>
<dbReference type="AlphaFoldDB" id="A0A0A9Y9P0"/>
<evidence type="ECO:0000313" key="1">
    <source>
        <dbReference type="EMBL" id="JAG28336.1"/>
    </source>
</evidence>
<sequence>MGCVAMGILYTSIFKSRYYSGKVHESIEAGLIALKLSQVTLAMDAEMWILERLCMALLITRNLETLQECLHPNMYMREEINSSQHVAKMKLYHRLILEAFLEGSIALENPIRIFPIMKKTVSRRHLEIEHPQTRSAGITIWLWYLRKGEFNRAASWQLPEYPDIDVRQERLRDLLRIVQCQLLWLEFKMRTNVFFSQRMESCSQNLRFLFKFMKKKVYDLAPYLLPRYYHMRAYYTLLSYDNFGSKSSTLPGFALLLKAHKYAENQGNFLEQSWISHSRRLWYKPEKIGDPDFWVNHMDDDAIGVEDFDNYNWPDIMFSLKVPERIDEEIKRLRSYVSLPDSISIASSKEGEED</sequence>
<gene>
    <name evidence="1" type="primary">Adcy10</name>
    <name evidence="1" type="ORF">CM83_99197</name>
</gene>